<feature type="region of interest" description="Disordered" evidence="1">
    <location>
        <begin position="1105"/>
        <end position="1261"/>
    </location>
</feature>
<keyword evidence="2" id="KW-0812">Transmembrane</keyword>
<feature type="compositionally biased region" description="Polar residues" evidence="1">
    <location>
        <begin position="1485"/>
        <end position="1495"/>
    </location>
</feature>
<feature type="compositionally biased region" description="Polar residues" evidence="1">
    <location>
        <begin position="1183"/>
        <end position="1196"/>
    </location>
</feature>
<feature type="compositionally biased region" description="Low complexity" evidence="1">
    <location>
        <begin position="886"/>
        <end position="901"/>
    </location>
</feature>
<feature type="region of interest" description="Disordered" evidence="1">
    <location>
        <begin position="583"/>
        <end position="710"/>
    </location>
</feature>
<evidence type="ECO:0000256" key="2">
    <source>
        <dbReference type="SAM" id="Phobius"/>
    </source>
</evidence>
<feature type="compositionally biased region" description="Polar residues" evidence="1">
    <location>
        <begin position="1248"/>
        <end position="1260"/>
    </location>
</feature>
<organism evidence="3">
    <name type="scientific">Timema cristinae</name>
    <name type="common">Walking stick</name>
    <dbReference type="NCBI Taxonomy" id="61476"/>
    <lineage>
        <taxon>Eukaryota</taxon>
        <taxon>Metazoa</taxon>
        <taxon>Ecdysozoa</taxon>
        <taxon>Arthropoda</taxon>
        <taxon>Hexapoda</taxon>
        <taxon>Insecta</taxon>
        <taxon>Pterygota</taxon>
        <taxon>Neoptera</taxon>
        <taxon>Polyneoptera</taxon>
        <taxon>Phasmatodea</taxon>
        <taxon>Timematodea</taxon>
        <taxon>Timematoidea</taxon>
        <taxon>Timematidae</taxon>
        <taxon>Timema</taxon>
    </lineage>
</organism>
<evidence type="ECO:0000256" key="1">
    <source>
        <dbReference type="SAM" id="MobiDB-lite"/>
    </source>
</evidence>
<feature type="region of interest" description="Disordered" evidence="1">
    <location>
        <begin position="8"/>
        <end position="30"/>
    </location>
</feature>
<evidence type="ECO:0000313" key="3">
    <source>
        <dbReference type="EMBL" id="CAD7394562.1"/>
    </source>
</evidence>
<feature type="region of interest" description="Disordered" evidence="1">
    <location>
        <begin position="1477"/>
        <end position="1511"/>
    </location>
</feature>
<feature type="compositionally biased region" description="Pro residues" evidence="1">
    <location>
        <begin position="692"/>
        <end position="706"/>
    </location>
</feature>
<feature type="compositionally biased region" description="Basic residues" evidence="1">
    <location>
        <begin position="1216"/>
        <end position="1226"/>
    </location>
</feature>
<feature type="region of interest" description="Disordered" evidence="1">
    <location>
        <begin position="1372"/>
        <end position="1432"/>
    </location>
</feature>
<feature type="region of interest" description="Disordered" evidence="1">
    <location>
        <begin position="885"/>
        <end position="904"/>
    </location>
</feature>
<reference evidence="3" key="1">
    <citation type="submission" date="2020-11" db="EMBL/GenBank/DDBJ databases">
        <authorList>
            <person name="Tran Van P."/>
        </authorList>
    </citation>
    <scope>NUCLEOTIDE SEQUENCE</scope>
</reference>
<feature type="compositionally biased region" description="Basic and acidic residues" evidence="1">
    <location>
        <begin position="1325"/>
        <end position="1335"/>
    </location>
</feature>
<feature type="compositionally biased region" description="Polar residues" evidence="1">
    <location>
        <begin position="659"/>
        <end position="678"/>
    </location>
</feature>
<protein>
    <submittedName>
        <fullName evidence="3">Uncharacterized protein</fullName>
    </submittedName>
</protein>
<keyword evidence="2" id="KW-0472">Membrane</keyword>
<sequence>MAVQMNSCFEEQGLPSSQGQLSAESGRPMPNDGELVEFVKAILGLRGEPGVEEALRDLRSAHEPGFVGTKTQLRNIAIYELHGETIYLDVLEAILNTLIHSSTKLTPNEAHFGKVGADAFAQLFEEPQGRPLPGRDSIQKELTLLAKKRLELAEAPVSNFWGKETKKFLLVYSGPYEVTKVVSHNAYVLRDPNTNKGRGTYNAYSLKPWKALSTTYQWLGEDELWLRMEGRIILVKLMCRDGNTGQGAGQRLFTPCVAFRVAGIPRTRAVAFESLVPAPGLTVSEYVAIGVCSVLLGLIYVASVFLYLHVRRRRKGRSDDKSEGETVVKSNPLLGVRRQHQHLLTANNNNNDNSSYMLSDSDGCCSDTDGLSDVAPASEDSVRCSHNVTSALVHSCSFSDLGPPPFQDTTNIERLPEENVSIVETPECREDRPETVRAISSGTVRRKLYFNPAYFEPELLAAPPPAALEFLIKIREVISIAKHKMSAKRFSPSLMGIPEEEHAHAHHGSSLLGAPSTVSLKRENSRRRECSGCPGCAGDLPPPLPLSKMAAELPACHACCTTANENKQQSIRRWLEDVPIVKASNASTPERPSPISAPLSQLESREKHPVKNRAPVPPREIRQAYEVSSPLRGTPSSSVRSFKGDMSDAPTPLQKTEPLASQTKINKSPTLVKSSLDTNKPLHSPVVSRPTHSPPKPPPAPIPPPEKINIDKKVSKDDEDALAPVVTKLMDAVIQQMVVQRGLEVRKVSPTQNNLPATDFESDSLERNTASQLERVLSTPSDYGDISSQQPSPSPSATLPLEEEMTMRNEVFNKQTGNKTISKLKMEKSMTAQGSLQDDHDYEIILLNPEVENKDMKLYTLPEILNNSNGYSLVSEVYVNDGYNFSSPSSSPSNTSTGSGPKIRYDQPVEKPGHLTIQHALSKKSSFHHHARAGTTKATVLSLPDSTAFLPTPSYVCMRTTVKHHVAGTVKHTVEDSPDNYFRASDDYDSFEPDTLDRKPIKIKSDVIAKCSVENYADSLERPVQIMLKTTGSFRSDSLSQCGSDILSEVLAMSPLNRGFGSLREIYEARTRRQHADTASLAGSATSFHSEQDYNYMSWRRGKIITPEAKQTRRQRRPTPPGCLEKPPSETCEEVPPLPPKTRFSIYEDPPPPRPAFQKEPTPPLPPRNPKPPLPPKNGPGRSISQKRTVFTSRNNPAKRPLPPLPYSSKAGMVQHHNHHNHHLNHTRGDSTISSTSTTVSRDHETLSIGSGASVDSLNSSEEDDYEAFYTLPYSAGEDEGRSTFGKAEQNKAKPGETNINNQFILKPVPTNDAKEQMTKNNTTNEKEERMKDNLKSTQVTVDIRQHVSKDLLKHMRDKRNADSVKKTWRRAIERAGGGKRRTKHEDSGYLSTDSNESNRRGVTYPSEGHASSPGARSISETDESLCDGASESGAESIATDSFFFGSFRKLTACSVVTESVDSGVGSDLVRAVSLTPSHTEEVGESSSDSENVSFVTVLPPGSGRRSAMRC</sequence>
<dbReference type="PANTHER" id="PTHR39387">
    <property type="entry name" value="SHAVENOID, ISOFORM B"/>
    <property type="match status" value="1"/>
</dbReference>
<keyword evidence="2" id="KW-1133">Transmembrane helix</keyword>
<feature type="region of interest" description="Disordered" evidence="1">
    <location>
        <begin position="750"/>
        <end position="769"/>
    </location>
</feature>
<proteinExistence type="predicted"/>
<accession>A0A7R9GSJ7</accession>
<feature type="region of interest" description="Disordered" evidence="1">
    <location>
        <begin position="1313"/>
        <end position="1335"/>
    </location>
</feature>
<feature type="compositionally biased region" description="Polar residues" evidence="1">
    <location>
        <begin position="8"/>
        <end position="23"/>
    </location>
</feature>
<feature type="region of interest" description="Disordered" evidence="1">
    <location>
        <begin position="501"/>
        <end position="523"/>
    </location>
</feature>
<feature type="compositionally biased region" description="Pro residues" evidence="1">
    <location>
        <begin position="1149"/>
        <end position="1178"/>
    </location>
</feature>
<name>A0A7R9GSJ7_TIMCR</name>
<dbReference type="PANTHER" id="PTHR39387:SF1">
    <property type="entry name" value="SHAVENOID, ISOFORM B"/>
    <property type="match status" value="1"/>
</dbReference>
<dbReference type="GO" id="GO:0005938">
    <property type="term" value="C:cell cortex"/>
    <property type="evidence" value="ECO:0007669"/>
    <property type="project" value="TreeGrafter"/>
</dbReference>
<feature type="compositionally biased region" description="Low complexity" evidence="1">
    <location>
        <begin position="1231"/>
        <end position="1240"/>
    </location>
</feature>
<gene>
    <name evidence="3" type="ORF">TCEB3V08_LOCUS2485</name>
</gene>
<dbReference type="EMBL" id="OC317004">
    <property type="protein sequence ID" value="CAD7394562.1"/>
    <property type="molecule type" value="Genomic_DNA"/>
</dbReference>
<dbReference type="GO" id="GO:0035317">
    <property type="term" value="P:imaginal disc-derived wing hair organization"/>
    <property type="evidence" value="ECO:0007669"/>
    <property type="project" value="TreeGrafter"/>
</dbReference>
<feature type="transmembrane region" description="Helical" evidence="2">
    <location>
        <begin position="286"/>
        <end position="308"/>
    </location>
</feature>